<evidence type="ECO:0000256" key="5">
    <source>
        <dbReference type="ARBA" id="ARBA00023319"/>
    </source>
</evidence>
<keyword evidence="2" id="KW-0472">Membrane</keyword>
<keyword evidence="9" id="KW-1185">Reference proteome</keyword>
<dbReference type="GO" id="GO:0005911">
    <property type="term" value="C:cell-cell junction"/>
    <property type="evidence" value="ECO:0007669"/>
    <property type="project" value="TreeGrafter"/>
</dbReference>
<feature type="domain" description="Ig-like" evidence="7">
    <location>
        <begin position="128"/>
        <end position="211"/>
    </location>
</feature>
<dbReference type="CDD" id="cd00096">
    <property type="entry name" value="Ig"/>
    <property type="match status" value="1"/>
</dbReference>
<proteinExistence type="predicted"/>
<keyword evidence="3" id="KW-1015">Disulfide bond</keyword>
<dbReference type="InterPro" id="IPR036179">
    <property type="entry name" value="Ig-like_dom_sf"/>
</dbReference>
<dbReference type="AlphaFoldDB" id="A0A7J7JFI3"/>
<keyword evidence="6" id="KW-0732">Signal</keyword>
<dbReference type="GO" id="GO:0098609">
    <property type="term" value="P:cell-cell adhesion"/>
    <property type="evidence" value="ECO:0007669"/>
    <property type="project" value="TreeGrafter"/>
</dbReference>
<dbReference type="Pfam" id="PF08205">
    <property type="entry name" value="C2-set_2"/>
    <property type="match status" value="1"/>
</dbReference>
<protein>
    <submittedName>
        <fullName evidence="8">Igcm-1</fullName>
    </submittedName>
</protein>
<dbReference type="InterPro" id="IPR013783">
    <property type="entry name" value="Ig-like_fold"/>
</dbReference>
<feature type="domain" description="Ig-like" evidence="7">
    <location>
        <begin position="24"/>
        <end position="117"/>
    </location>
</feature>
<keyword evidence="5" id="KW-0393">Immunoglobulin domain</keyword>
<sequence length="326" mass="35051">MTLKNTILLVLLVQYSWTAIIITPPYEGTLVYENGQDLVGYLPCIMHPTADSGKIFWSRANGGTIYSGAGGSLVGEKYSVDANAATTGNYSLVIKNLNRNDSDTYRCQYSADETLIGVILVADPPGQPTIFAPSQITEDTPSTFSCESTGGYPNPTFTWSIGNQLYPETSYTAPSVDGGLAVSTLDVTLTHADNRKEVKCDVTNELQRTFTATHTLDVQYKPKVTVKLDGGISVVLQQSSFEVVCSVDANPQELKSITWKKNSLVLEGESSLTLSQPGGIVLDTVYECEVENSIDRANGVLSVSVHYAPKVSIDKGAVMAVNKAPT</sequence>
<dbReference type="PANTHER" id="PTHR11640">
    <property type="entry name" value="NEPHRIN"/>
    <property type="match status" value="1"/>
</dbReference>
<dbReference type="SUPFAM" id="SSF48726">
    <property type="entry name" value="Immunoglobulin"/>
    <property type="match status" value="3"/>
</dbReference>
<dbReference type="InterPro" id="IPR013162">
    <property type="entry name" value="CD80_C2-set"/>
</dbReference>
<comment type="caution">
    <text evidence="8">The sequence shown here is derived from an EMBL/GenBank/DDBJ whole genome shotgun (WGS) entry which is preliminary data.</text>
</comment>
<evidence type="ECO:0000256" key="3">
    <source>
        <dbReference type="ARBA" id="ARBA00023157"/>
    </source>
</evidence>
<feature type="chain" id="PRO_5029551276" evidence="6">
    <location>
        <begin position="19"/>
        <end position="326"/>
    </location>
</feature>
<accession>A0A7J7JFI3</accession>
<comment type="subcellular location">
    <subcellularLocation>
        <location evidence="1">Membrane</location>
        <topology evidence="1">Single-pass type I membrane protein</topology>
    </subcellularLocation>
</comment>
<dbReference type="GO" id="GO:0005886">
    <property type="term" value="C:plasma membrane"/>
    <property type="evidence" value="ECO:0007669"/>
    <property type="project" value="TreeGrafter"/>
</dbReference>
<dbReference type="InterPro" id="IPR007110">
    <property type="entry name" value="Ig-like_dom"/>
</dbReference>
<evidence type="ECO:0000256" key="1">
    <source>
        <dbReference type="ARBA" id="ARBA00004479"/>
    </source>
</evidence>
<dbReference type="OrthoDB" id="6272054at2759"/>
<dbReference type="PROSITE" id="PS50835">
    <property type="entry name" value="IG_LIKE"/>
    <property type="match status" value="3"/>
</dbReference>
<evidence type="ECO:0000256" key="4">
    <source>
        <dbReference type="ARBA" id="ARBA00023180"/>
    </source>
</evidence>
<evidence type="ECO:0000313" key="8">
    <source>
        <dbReference type="EMBL" id="KAF6024990.1"/>
    </source>
</evidence>
<dbReference type="Gene3D" id="2.60.40.10">
    <property type="entry name" value="Immunoglobulins"/>
    <property type="match status" value="3"/>
</dbReference>
<organism evidence="8 9">
    <name type="scientific">Bugula neritina</name>
    <name type="common">Brown bryozoan</name>
    <name type="synonym">Sertularia neritina</name>
    <dbReference type="NCBI Taxonomy" id="10212"/>
    <lineage>
        <taxon>Eukaryota</taxon>
        <taxon>Metazoa</taxon>
        <taxon>Spiralia</taxon>
        <taxon>Lophotrochozoa</taxon>
        <taxon>Bryozoa</taxon>
        <taxon>Gymnolaemata</taxon>
        <taxon>Cheilostomatida</taxon>
        <taxon>Flustrina</taxon>
        <taxon>Buguloidea</taxon>
        <taxon>Bugulidae</taxon>
        <taxon>Bugula</taxon>
    </lineage>
</organism>
<evidence type="ECO:0000259" key="7">
    <source>
        <dbReference type="PROSITE" id="PS50835"/>
    </source>
</evidence>
<reference evidence="8" key="1">
    <citation type="submission" date="2020-06" db="EMBL/GenBank/DDBJ databases">
        <title>Draft genome of Bugula neritina, a colonial animal packing powerful symbionts and potential medicines.</title>
        <authorList>
            <person name="Rayko M."/>
        </authorList>
    </citation>
    <scope>NUCLEOTIDE SEQUENCE [LARGE SCALE GENOMIC DNA]</scope>
    <source>
        <strain evidence="8">Kwan_BN1</strain>
    </source>
</reference>
<keyword evidence="4" id="KW-0325">Glycoprotein</keyword>
<dbReference type="Proteomes" id="UP000593567">
    <property type="component" value="Unassembled WGS sequence"/>
</dbReference>
<name>A0A7J7JFI3_BUGNE</name>
<feature type="signal peptide" evidence="6">
    <location>
        <begin position="1"/>
        <end position="18"/>
    </location>
</feature>
<dbReference type="InterPro" id="IPR051275">
    <property type="entry name" value="Cell_adhesion_signaling"/>
</dbReference>
<evidence type="ECO:0000256" key="2">
    <source>
        <dbReference type="ARBA" id="ARBA00023136"/>
    </source>
</evidence>
<dbReference type="PANTHER" id="PTHR11640:SF31">
    <property type="entry name" value="IRREGULAR CHIASM C-ROUGHEST PROTEIN-RELATED"/>
    <property type="match status" value="1"/>
</dbReference>
<evidence type="ECO:0000256" key="6">
    <source>
        <dbReference type="SAM" id="SignalP"/>
    </source>
</evidence>
<evidence type="ECO:0000313" key="9">
    <source>
        <dbReference type="Proteomes" id="UP000593567"/>
    </source>
</evidence>
<feature type="domain" description="Ig-like" evidence="7">
    <location>
        <begin position="222"/>
        <end position="304"/>
    </location>
</feature>
<dbReference type="EMBL" id="VXIV02002505">
    <property type="protein sequence ID" value="KAF6024990.1"/>
    <property type="molecule type" value="Genomic_DNA"/>
</dbReference>
<gene>
    <name evidence="8" type="ORF">EB796_016703</name>
</gene>
<dbReference type="GO" id="GO:0050839">
    <property type="term" value="F:cell adhesion molecule binding"/>
    <property type="evidence" value="ECO:0007669"/>
    <property type="project" value="TreeGrafter"/>
</dbReference>